<dbReference type="Pfam" id="PF01345">
    <property type="entry name" value="DUF11"/>
    <property type="match status" value="2"/>
</dbReference>
<dbReference type="InterPro" id="IPR051172">
    <property type="entry name" value="Chlamydia_OmcB"/>
</dbReference>
<evidence type="ECO:0000313" key="2">
    <source>
        <dbReference type="EMBL" id="RAK19819.1"/>
    </source>
</evidence>
<dbReference type="AlphaFoldDB" id="A0A327YNN4"/>
<dbReference type="InterPro" id="IPR013320">
    <property type="entry name" value="ConA-like_dom_sf"/>
</dbReference>
<dbReference type="PANTHER" id="PTHR34819">
    <property type="entry name" value="LARGE CYSTEINE-RICH PERIPLASMIC PROTEIN OMCB"/>
    <property type="match status" value="1"/>
</dbReference>
<dbReference type="RefSeq" id="WP_111567798.1">
    <property type="nucleotide sequence ID" value="NZ_QLMI01000009.1"/>
</dbReference>
<protein>
    <submittedName>
        <fullName evidence="2">Putative repeat protein (TIGR01451 family)</fullName>
    </submittedName>
</protein>
<reference evidence="2 3" key="1">
    <citation type="submission" date="2018-06" db="EMBL/GenBank/DDBJ databases">
        <title>Genomic Encyclopedia of Type Strains, Phase III (KMG-III): the genomes of soil and plant-associated and newly described type strains.</title>
        <authorList>
            <person name="Whitman W."/>
        </authorList>
    </citation>
    <scope>NUCLEOTIDE SEQUENCE [LARGE SCALE GENOMIC DNA]</scope>
    <source>
        <strain evidence="2 3">CGMCC 1.12398</strain>
    </source>
</reference>
<evidence type="ECO:0000313" key="3">
    <source>
        <dbReference type="Proteomes" id="UP000249620"/>
    </source>
</evidence>
<keyword evidence="3" id="KW-1185">Reference proteome</keyword>
<proteinExistence type="predicted"/>
<name>A0A327YNN4_9FLAO</name>
<dbReference type="GO" id="GO:0005975">
    <property type="term" value="P:carbohydrate metabolic process"/>
    <property type="evidence" value="ECO:0007669"/>
    <property type="project" value="UniProtKB-ARBA"/>
</dbReference>
<feature type="domain" description="DUF11" evidence="1">
    <location>
        <begin position="510"/>
        <end position="617"/>
    </location>
</feature>
<dbReference type="InterPro" id="IPR001434">
    <property type="entry name" value="OmcB-like_DUF11"/>
</dbReference>
<dbReference type="SUPFAM" id="SSF49899">
    <property type="entry name" value="Concanavalin A-like lectins/glucanases"/>
    <property type="match status" value="1"/>
</dbReference>
<dbReference type="PANTHER" id="PTHR34819:SF3">
    <property type="entry name" value="CELL SURFACE PROTEIN"/>
    <property type="match status" value="1"/>
</dbReference>
<accession>A0A327YNN4</accession>
<feature type="non-terminal residue" evidence="2">
    <location>
        <position position="687"/>
    </location>
</feature>
<dbReference type="OrthoDB" id="5726170at2"/>
<organism evidence="2 3">
    <name type="scientific">Flavobacterium aquaticum</name>
    <dbReference type="NCBI Taxonomy" id="1236486"/>
    <lineage>
        <taxon>Bacteria</taxon>
        <taxon>Pseudomonadati</taxon>
        <taxon>Bacteroidota</taxon>
        <taxon>Flavobacteriia</taxon>
        <taxon>Flavobacteriales</taxon>
        <taxon>Flavobacteriaceae</taxon>
        <taxon>Flavobacterium</taxon>
    </lineage>
</organism>
<dbReference type="GO" id="GO:0004553">
    <property type="term" value="F:hydrolase activity, hydrolyzing O-glycosyl compounds"/>
    <property type="evidence" value="ECO:0007669"/>
    <property type="project" value="UniProtKB-ARBA"/>
</dbReference>
<comment type="caution">
    <text evidence="2">The sequence shown here is derived from an EMBL/GenBank/DDBJ whole genome shotgun (WGS) entry which is preliminary data.</text>
</comment>
<dbReference type="Proteomes" id="UP000249620">
    <property type="component" value="Unassembled WGS sequence"/>
</dbReference>
<dbReference type="EMBL" id="QLMI01000009">
    <property type="protein sequence ID" value="RAK19819.1"/>
    <property type="molecule type" value="Genomic_DNA"/>
</dbReference>
<evidence type="ECO:0000259" key="1">
    <source>
        <dbReference type="Pfam" id="PF01345"/>
    </source>
</evidence>
<sequence length="687" mass="72250">MKSKITNPKTNFTFKTLPCFEMKNLKWMMLMLSLFFSAISNAQLYGDFPYNESFTSGIQPADVSLLTPQGGTTNAATFTPQGVQLTPALNSQFGAIYVATKQFTSSNGIKIEFEYGMYGGSGADGICMFLFDASVGTPVIGASGGALGYGYNRARDPFTFARQTGLTGAYLGIGLDGFTNFKRSVFEATSRYNGVPNATFTQAHSHVTLRGKKGDIINAGIGLGDGYTGYPTLATQTTFATAIGSATIDPATGAYITGGGLADNFNLRTSTLSWDPNNPDYRKCYVELIPHPINGYFVTVRIQHGTIISTVINNYWYQTSYNYVENANPAVTDFEVSNLQGANTTHTLNTTPPSAFKIGFGASTGGLNDVHLIRNLKVTIPYAAEGLPDALTYCSNGGNIITINPLLNDVAYDGPISGPPTASSANINPNSFQFLDTLGNPQGQNYFIAGVGTWVYNPLTSLVNFTPVAGYNGVATVNYNIKGLTAPYNDEAYRSDPITITASPILCSSDVITTKTNGQTQYIPGTTVSYTITVTNNGPGDAVNVNVVDTAPTGTSITSWSATNGTSGTGNINEIIASIANGATVTYTVNVAVPSNYTGNLTNTVAVTTNSPDPDPTCSNCSDTDTQSSVADLSITKVVDNATPNVGDTVTFTITATNNGPSDATGVIVTENIPSGYTVVSVTPSVG</sequence>
<gene>
    <name evidence="2" type="ORF">B0I03_10981</name>
</gene>
<feature type="domain" description="DUF11" evidence="1">
    <location>
        <begin position="632"/>
        <end position="687"/>
    </location>
</feature>
<dbReference type="Gene3D" id="2.60.40.3080">
    <property type="match status" value="1"/>
</dbReference>
<dbReference type="InterPro" id="IPR047589">
    <property type="entry name" value="DUF11_rpt"/>
</dbReference>
<dbReference type="NCBIfam" id="TIGR01451">
    <property type="entry name" value="B_ant_repeat"/>
    <property type="match status" value="2"/>
</dbReference>